<dbReference type="PANTHER" id="PTHR24058:SF17">
    <property type="entry name" value="HOMEODOMAIN INTERACTING PROTEIN KINASE, ISOFORM D"/>
    <property type="match status" value="1"/>
</dbReference>
<dbReference type="InterPro" id="IPR000719">
    <property type="entry name" value="Prot_kinase_dom"/>
</dbReference>
<keyword evidence="2" id="KW-0808">Transferase</keyword>
<evidence type="ECO:0000256" key="3">
    <source>
        <dbReference type="ARBA" id="ARBA00022741"/>
    </source>
</evidence>
<gene>
    <name evidence="9" type="ORF">CLEP1334_LOCUS22131</name>
</gene>
<dbReference type="GO" id="GO:0005524">
    <property type="term" value="F:ATP binding"/>
    <property type="evidence" value="ECO:0007669"/>
    <property type="project" value="UniProtKB-UniRule"/>
</dbReference>
<dbReference type="GO" id="GO:0004674">
    <property type="term" value="F:protein serine/threonine kinase activity"/>
    <property type="evidence" value="ECO:0007669"/>
    <property type="project" value="UniProtKB-KW"/>
</dbReference>
<dbReference type="Gene3D" id="3.30.200.20">
    <property type="entry name" value="Phosphorylase Kinase, domain 1"/>
    <property type="match status" value="1"/>
</dbReference>
<organism evidence="9">
    <name type="scientific">Calcidiscus leptoporus</name>
    <dbReference type="NCBI Taxonomy" id="127549"/>
    <lineage>
        <taxon>Eukaryota</taxon>
        <taxon>Haptista</taxon>
        <taxon>Haptophyta</taxon>
        <taxon>Prymnesiophyceae</taxon>
        <taxon>Coccolithales</taxon>
        <taxon>Calcidiscaceae</taxon>
        <taxon>Calcidiscus</taxon>
    </lineage>
</organism>
<dbReference type="InterPro" id="IPR050494">
    <property type="entry name" value="Ser_Thr_dual-spec_kinase"/>
</dbReference>
<dbReference type="GO" id="GO:0004713">
    <property type="term" value="F:protein tyrosine kinase activity"/>
    <property type="evidence" value="ECO:0007669"/>
    <property type="project" value="TreeGrafter"/>
</dbReference>
<feature type="compositionally biased region" description="Basic and acidic residues" evidence="7">
    <location>
        <begin position="594"/>
        <end position="603"/>
    </location>
</feature>
<evidence type="ECO:0000259" key="8">
    <source>
        <dbReference type="PROSITE" id="PS50011"/>
    </source>
</evidence>
<evidence type="ECO:0000256" key="5">
    <source>
        <dbReference type="ARBA" id="ARBA00022840"/>
    </source>
</evidence>
<dbReference type="SUPFAM" id="SSF56112">
    <property type="entry name" value="Protein kinase-like (PK-like)"/>
    <property type="match status" value="1"/>
</dbReference>
<keyword evidence="4" id="KW-0418">Kinase</keyword>
<dbReference type="AlphaFoldDB" id="A0A7S0JCI6"/>
<feature type="domain" description="Protein kinase" evidence="8">
    <location>
        <begin position="132"/>
        <end position="501"/>
    </location>
</feature>
<dbReference type="Gene3D" id="1.10.510.10">
    <property type="entry name" value="Transferase(Phosphotransferase) domain 1"/>
    <property type="match status" value="1"/>
</dbReference>
<dbReference type="PANTHER" id="PTHR24058">
    <property type="entry name" value="DUAL SPECIFICITY PROTEIN KINASE"/>
    <property type="match status" value="1"/>
</dbReference>
<dbReference type="InterPro" id="IPR017441">
    <property type="entry name" value="Protein_kinase_ATP_BS"/>
</dbReference>
<dbReference type="PROSITE" id="PS00107">
    <property type="entry name" value="PROTEIN_KINASE_ATP"/>
    <property type="match status" value="1"/>
</dbReference>
<evidence type="ECO:0000313" key="9">
    <source>
        <dbReference type="EMBL" id="CAD8546841.1"/>
    </source>
</evidence>
<feature type="compositionally biased region" description="Basic and acidic residues" evidence="7">
    <location>
        <begin position="882"/>
        <end position="891"/>
    </location>
</feature>
<feature type="region of interest" description="Disordered" evidence="7">
    <location>
        <begin position="863"/>
        <end position="1014"/>
    </location>
</feature>
<evidence type="ECO:0000256" key="2">
    <source>
        <dbReference type="ARBA" id="ARBA00022679"/>
    </source>
</evidence>
<feature type="binding site" evidence="6">
    <location>
        <position position="160"/>
    </location>
    <ligand>
        <name>ATP</name>
        <dbReference type="ChEBI" id="CHEBI:30616"/>
    </ligand>
</feature>
<dbReference type="InterPro" id="IPR011009">
    <property type="entry name" value="Kinase-like_dom_sf"/>
</dbReference>
<name>A0A7S0JCI6_9EUKA</name>
<proteinExistence type="predicted"/>
<dbReference type="PROSITE" id="PS00108">
    <property type="entry name" value="PROTEIN_KINASE_ST"/>
    <property type="match status" value="1"/>
</dbReference>
<sequence>MRDPSRCKPRASAMALAKRPGGTRAELTAADGMPMASGSAFTPWIPEQGGRAPTRGTVGGDVRRQALVLAASVHLTSMWHIIDPDRKHFTATQRRVLTKPSERVANDGCDNKHGDLVVAVSDAIVSPSGVSFEVLSALGRGTFGQVFRVRLPPDRAYALKVIRNGTAFQKQAQMEIAILKMLQLPRERDKGVPADVEKLEAGGAPQAEGRQADSKEKGTGSEGTMNRRGLFVQLRDHFIFKGHLCLVFEHLGVNLLQLLQQTNCRGLSLSLIRYFTKQLLQALALLKELGIMHCDIKPENILLQNLQSPAIKLIDFGSACLLSQEPSSTYIQSRFYRSPEVLLGHTCDCAIDVWSLGTIAAELFLGLPLLAGETEYNQLARIVEMLGPPPRDMLAASQLTAKYFDCEAADHAESPRYRLKQEAIYAEENGCEVSRNKQYFKYRTLPQLIESHPKHKAAPTPDAETAERERRRALLDFCQGLLRLSPLRRWTAAQALDHPFITGERFTGGFEPSVLDSPQPSQPNVSPQPTGAAMRVVVTDVAVAPSPSSEPPTRLPGAAPVTDATSSQGSSDEPVAESEACAAPRPCAEPPDSADSHVARDRVASTTPSAAPPTTPAAAPTSTHSASNKQRSPHSSSRSSRGPPPAPPSLQRSPPQAIWSASRLPPVQMPPALLAPQLRMQMASSPTHMTPSPPPYYGSPPLSVSPPSMAALHMAMTGGAASAPPYAQPDGLVFAQMHGSMGSSPPTGFYSAPHHMGCECSCATSPYGVQLAASPPDRSMLSAPRVQECVGACAQCRNYGGGVFDKRDGNLYCHSCWQHYEASAYDAQSPPTSPTPAGPYCAPSYLINPYYYPSAPPAPAMRISVNTGAGRGGEQPPPAPPKEARQGERRGSAGGHRTSSSKHSANGRPHQRGARSGVRAAEGLAANAPPSPPAHGKPAARLSGSALDRKAGIPDGTSELAPAAVRLGDGARDDSVAVSADVADLPEQPEEKLGRLSIDSSVSEQGSLVFELES</sequence>
<feature type="compositionally biased region" description="Basic and acidic residues" evidence="7">
    <location>
        <begin position="210"/>
        <end position="219"/>
    </location>
</feature>
<evidence type="ECO:0000256" key="7">
    <source>
        <dbReference type="SAM" id="MobiDB-lite"/>
    </source>
</evidence>
<keyword evidence="1" id="KW-0723">Serine/threonine-protein kinase</keyword>
<dbReference type="EMBL" id="HBER01044012">
    <property type="protein sequence ID" value="CAD8546841.1"/>
    <property type="molecule type" value="Transcribed_RNA"/>
</dbReference>
<reference evidence="9" key="1">
    <citation type="submission" date="2021-01" db="EMBL/GenBank/DDBJ databases">
        <authorList>
            <person name="Corre E."/>
            <person name="Pelletier E."/>
            <person name="Niang G."/>
            <person name="Scheremetjew M."/>
            <person name="Finn R."/>
            <person name="Kale V."/>
            <person name="Holt S."/>
            <person name="Cochrane G."/>
            <person name="Meng A."/>
            <person name="Brown T."/>
            <person name="Cohen L."/>
        </authorList>
    </citation>
    <scope>NUCLEOTIDE SEQUENCE</scope>
    <source>
        <strain evidence="9">RCC1130</strain>
    </source>
</reference>
<feature type="region of interest" description="Disordered" evidence="7">
    <location>
        <begin position="199"/>
        <end position="224"/>
    </location>
</feature>
<dbReference type="GO" id="GO:0005737">
    <property type="term" value="C:cytoplasm"/>
    <property type="evidence" value="ECO:0007669"/>
    <property type="project" value="TreeGrafter"/>
</dbReference>
<keyword evidence="5 6" id="KW-0067">ATP-binding</keyword>
<feature type="region of interest" description="Disordered" evidence="7">
    <location>
        <begin position="544"/>
        <end position="656"/>
    </location>
</feature>
<evidence type="ECO:0000256" key="6">
    <source>
        <dbReference type="PROSITE-ProRule" id="PRU10141"/>
    </source>
</evidence>
<accession>A0A7S0JCI6</accession>
<protein>
    <recommendedName>
        <fullName evidence="8">Protein kinase domain-containing protein</fullName>
    </recommendedName>
</protein>
<dbReference type="PROSITE" id="PS50011">
    <property type="entry name" value="PROTEIN_KINASE_DOM"/>
    <property type="match status" value="1"/>
</dbReference>
<feature type="compositionally biased region" description="Low complexity" evidence="7">
    <location>
        <begin position="517"/>
        <end position="529"/>
    </location>
</feature>
<feature type="region of interest" description="Disordered" evidence="7">
    <location>
        <begin position="509"/>
        <end position="531"/>
    </location>
</feature>
<dbReference type="Pfam" id="PF00069">
    <property type="entry name" value="Pkinase"/>
    <property type="match status" value="1"/>
</dbReference>
<feature type="region of interest" description="Disordered" evidence="7">
    <location>
        <begin position="1"/>
        <end position="23"/>
    </location>
</feature>
<dbReference type="InterPro" id="IPR008271">
    <property type="entry name" value="Ser/Thr_kinase_AS"/>
</dbReference>
<feature type="compositionally biased region" description="Low complexity" evidence="7">
    <location>
        <begin position="616"/>
        <end position="641"/>
    </location>
</feature>
<keyword evidence="3 6" id="KW-0547">Nucleotide-binding</keyword>
<evidence type="ECO:0000256" key="4">
    <source>
        <dbReference type="ARBA" id="ARBA00022777"/>
    </source>
</evidence>
<evidence type="ECO:0000256" key="1">
    <source>
        <dbReference type="ARBA" id="ARBA00022527"/>
    </source>
</evidence>
<feature type="compositionally biased region" description="Low complexity" evidence="7">
    <location>
        <begin position="577"/>
        <end position="586"/>
    </location>
</feature>
<dbReference type="SMART" id="SM00220">
    <property type="entry name" value="S_TKc"/>
    <property type="match status" value="1"/>
</dbReference>